<dbReference type="SUPFAM" id="SSF47384">
    <property type="entry name" value="Homodimeric domain of signal transducing histidine kinase"/>
    <property type="match status" value="1"/>
</dbReference>
<evidence type="ECO:0000313" key="14">
    <source>
        <dbReference type="EMBL" id="EHM51933.1"/>
    </source>
</evidence>
<accession>G9ZIL6</accession>
<evidence type="ECO:0000256" key="6">
    <source>
        <dbReference type="ARBA" id="ARBA00022692"/>
    </source>
</evidence>
<keyword evidence="4" id="KW-0597">Phosphoprotein</keyword>
<evidence type="ECO:0000256" key="4">
    <source>
        <dbReference type="ARBA" id="ARBA00022553"/>
    </source>
</evidence>
<keyword evidence="8 11" id="KW-1133">Transmembrane helix</keyword>
<dbReference type="GO" id="GO:0005886">
    <property type="term" value="C:plasma membrane"/>
    <property type="evidence" value="ECO:0007669"/>
    <property type="project" value="TreeGrafter"/>
</dbReference>
<evidence type="ECO:0000259" key="12">
    <source>
        <dbReference type="PROSITE" id="PS50109"/>
    </source>
</evidence>
<dbReference type="InterPro" id="IPR050428">
    <property type="entry name" value="TCS_sensor_his_kinase"/>
</dbReference>
<dbReference type="HOGENOM" id="CLU_000445_89_37_6"/>
<dbReference type="GO" id="GO:0000155">
    <property type="term" value="F:phosphorelay sensor kinase activity"/>
    <property type="evidence" value="ECO:0007669"/>
    <property type="project" value="InterPro"/>
</dbReference>
<dbReference type="STRING" id="797473.HMPREF9080_02627"/>
<organism evidence="14 15">
    <name type="scientific">Cardiobacterium valvarum F0432</name>
    <dbReference type="NCBI Taxonomy" id="797473"/>
    <lineage>
        <taxon>Bacteria</taxon>
        <taxon>Pseudomonadati</taxon>
        <taxon>Pseudomonadota</taxon>
        <taxon>Gammaproteobacteria</taxon>
        <taxon>Cardiobacteriales</taxon>
        <taxon>Cardiobacteriaceae</taxon>
        <taxon>Cardiobacterium</taxon>
    </lineage>
</organism>
<feature type="transmembrane region" description="Helical" evidence="11">
    <location>
        <begin position="98"/>
        <end position="122"/>
    </location>
</feature>
<evidence type="ECO:0000256" key="8">
    <source>
        <dbReference type="ARBA" id="ARBA00022989"/>
    </source>
</evidence>
<dbReference type="PANTHER" id="PTHR45436:SF15">
    <property type="entry name" value="SENSOR HISTIDINE KINASE CUSS"/>
    <property type="match status" value="1"/>
</dbReference>
<reference evidence="14 15" key="1">
    <citation type="submission" date="2011-08" db="EMBL/GenBank/DDBJ databases">
        <authorList>
            <person name="Weinstock G."/>
            <person name="Sodergren E."/>
            <person name="Clifton S."/>
            <person name="Fulton L."/>
            <person name="Fulton B."/>
            <person name="Courtney L."/>
            <person name="Fronick C."/>
            <person name="Harrison M."/>
            <person name="Strong C."/>
            <person name="Farmer C."/>
            <person name="Delahaunty K."/>
            <person name="Markovic C."/>
            <person name="Hall O."/>
            <person name="Minx P."/>
            <person name="Tomlinson C."/>
            <person name="Mitreva M."/>
            <person name="Hou S."/>
            <person name="Chen J."/>
            <person name="Wollam A."/>
            <person name="Pepin K.H."/>
            <person name="Johnson M."/>
            <person name="Bhonagiri V."/>
            <person name="Zhang X."/>
            <person name="Suruliraj S."/>
            <person name="Warren W."/>
            <person name="Chinwalla A."/>
            <person name="Mardis E.R."/>
            <person name="Wilson R.K."/>
        </authorList>
    </citation>
    <scope>NUCLEOTIDE SEQUENCE [LARGE SCALE GENOMIC DNA]</scope>
    <source>
        <strain evidence="14 15">F0432</strain>
    </source>
</reference>
<dbReference type="CDD" id="cd00075">
    <property type="entry name" value="HATPase"/>
    <property type="match status" value="1"/>
</dbReference>
<dbReference type="PRINTS" id="PR00344">
    <property type="entry name" value="BCTRLSENSOR"/>
</dbReference>
<comment type="caution">
    <text evidence="14">The sequence shown here is derived from an EMBL/GenBank/DDBJ whole genome shotgun (WGS) entry which is preliminary data.</text>
</comment>
<keyword evidence="5" id="KW-0808">Transferase</keyword>
<dbReference type="SUPFAM" id="SSF55874">
    <property type="entry name" value="ATPase domain of HSP90 chaperone/DNA topoisomerase II/histidine kinase"/>
    <property type="match status" value="1"/>
</dbReference>
<comment type="subcellular location">
    <subcellularLocation>
        <location evidence="2">Membrane</location>
        <topology evidence="2">Multi-pass membrane protein</topology>
    </subcellularLocation>
</comment>
<evidence type="ECO:0000259" key="13">
    <source>
        <dbReference type="PROSITE" id="PS50885"/>
    </source>
</evidence>
<dbReference type="Gene3D" id="3.30.565.10">
    <property type="entry name" value="Histidine kinase-like ATPase, C-terminal domain"/>
    <property type="match status" value="1"/>
</dbReference>
<dbReference type="Proteomes" id="UP000004750">
    <property type="component" value="Unassembled WGS sequence"/>
</dbReference>
<dbReference type="AlphaFoldDB" id="G9ZIL6"/>
<evidence type="ECO:0000256" key="10">
    <source>
        <dbReference type="ARBA" id="ARBA00023136"/>
    </source>
</evidence>
<evidence type="ECO:0000256" key="11">
    <source>
        <dbReference type="SAM" id="Phobius"/>
    </source>
</evidence>
<keyword evidence="9" id="KW-0902">Two-component regulatory system</keyword>
<dbReference type="InterPro" id="IPR004358">
    <property type="entry name" value="Sig_transdc_His_kin-like_C"/>
</dbReference>
<keyword evidence="10 11" id="KW-0472">Membrane</keyword>
<proteinExistence type="predicted"/>
<dbReference type="Gene3D" id="1.10.287.130">
    <property type="match status" value="1"/>
</dbReference>
<evidence type="ECO:0000256" key="9">
    <source>
        <dbReference type="ARBA" id="ARBA00023012"/>
    </source>
</evidence>
<dbReference type="PANTHER" id="PTHR45436">
    <property type="entry name" value="SENSOR HISTIDINE KINASE YKOH"/>
    <property type="match status" value="1"/>
</dbReference>
<protein>
    <recommendedName>
        <fullName evidence="3">histidine kinase</fullName>
        <ecNumber evidence="3">2.7.13.3</ecNumber>
    </recommendedName>
</protein>
<dbReference type="Pfam" id="PF02518">
    <property type="entry name" value="HATPase_c"/>
    <property type="match status" value="1"/>
</dbReference>
<evidence type="ECO:0000256" key="3">
    <source>
        <dbReference type="ARBA" id="ARBA00012438"/>
    </source>
</evidence>
<evidence type="ECO:0000256" key="1">
    <source>
        <dbReference type="ARBA" id="ARBA00000085"/>
    </source>
</evidence>
<keyword evidence="6 11" id="KW-0812">Transmembrane</keyword>
<dbReference type="InterPro" id="IPR003660">
    <property type="entry name" value="HAMP_dom"/>
</dbReference>
<dbReference type="InterPro" id="IPR003594">
    <property type="entry name" value="HATPase_dom"/>
</dbReference>
<dbReference type="SMART" id="SM00387">
    <property type="entry name" value="HATPase_c"/>
    <property type="match status" value="1"/>
</dbReference>
<comment type="catalytic activity">
    <reaction evidence="1">
        <text>ATP + protein L-histidine = ADP + protein N-phospho-L-histidine.</text>
        <dbReference type="EC" id="2.7.13.3"/>
    </reaction>
</comment>
<evidence type="ECO:0000256" key="2">
    <source>
        <dbReference type="ARBA" id="ARBA00004141"/>
    </source>
</evidence>
<dbReference type="SMART" id="SM00388">
    <property type="entry name" value="HisKA"/>
    <property type="match status" value="1"/>
</dbReference>
<dbReference type="InterPro" id="IPR036890">
    <property type="entry name" value="HATPase_C_sf"/>
</dbReference>
<feature type="domain" description="HAMP" evidence="13">
    <location>
        <begin position="243"/>
        <end position="295"/>
    </location>
</feature>
<dbReference type="InterPro" id="IPR003661">
    <property type="entry name" value="HisK_dim/P_dom"/>
</dbReference>
<evidence type="ECO:0000256" key="7">
    <source>
        <dbReference type="ARBA" id="ARBA00022777"/>
    </source>
</evidence>
<evidence type="ECO:0000313" key="15">
    <source>
        <dbReference type="Proteomes" id="UP000004750"/>
    </source>
</evidence>
<dbReference type="Pfam" id="PF00512">
    <property type="entry name" value="HisKA"/>
    <property type="match status" value="1"/>
</dbReference>
<dbReference type="PROSITE" id="PS50885">
    <property type="entry name" value="HAMP"/>
    <property type="match status" value="1"/>
</dbReference>
<gene>
    <name evidence="14" type="ORF">HMPREF9080_02627</name>
</gene>
<feature type="transmembrane region" description="Helical" evidence="11">
    <location>
        <begin position="227"/>
        <end position="246"/>
    </location>
</feature>
<sequence length="512" mass="56039">MPCQMPPSGIIAGLAKRCGYWILSLRDYFSAAPSPTGGGAFFVRASRMDARQAAQILPCQTTSLPGPPGHGIPPAISVSSPSCRPPDIAMPPSLRLRLALALTVAIILVAIGAGAAAFYTILDETHDEQDSLLSQTASLIDPYNPLPLYDGDDSNHIDIQPVSPFGRYGHFFRQNPADGFHDIGRRGERYRVYIHTYPDGYRLAFIQDSTYRDQAAYAGARHVITPLLLLVPLLIVVSLITVHRALRPVRRLSRQLAARDERDLSPLADAHIPSEISGFIHAINHLLTRIDAALKREQRFIADAAHELRTPMTALTLQAERLAAQMDNDAARRELEPLRSGIRRSSVLLEQLLTLARSQHRDDAPASCHVQAVYRQVVETLLPLAEAADCDLGISDSTDAELPLPATELYTLIKNLADNAIRHGGQRIDLGIAVNGRTTTLSVEDDGDGIPATERERVLDPFYRRLENSSDGTGLGLAIVKSLCDKHGAQLSLHDAHHSENGLRVEIQFTPR</sequence>
<dbReference type="CDD" id="cd00082">
    <property type="entry name" value="HisKA"/>
    <property type="match status" value="1"/>
</dbReference>
<name>G9ZIL6_9GAMM</name>
<dbReference type="PROSITE" id="PS50109">
    <property type="entry name" value="HIS_KIN"/>
    <property type="match status" value="1"/>
</dbReference>
<feature type="domain" description="Histidine kinase" evidence="12">
    <location>
        <begin position="303"/>
        <end position="512"/>
    </location>
</feature>
<evidence type="ECO:0000256" key="5">
    <source>
        <dbReference type="ARBA" id="ARBA00022679"/>
    </source>
</evidence>
<dbReference type="EC" id="2.7.13.3" evidence="3"/>
<dbReference type="InterPro" id="IPR005467">
    <property type="entry name" value="His_kinase_dom"/>
</dbReference>
<dbReference type="EMBL" id="AGCM01000149">
    <property type="protein sequence ID" value="EHM51933.1"/>
    <property type="molecule type" value="Genomic_DNA"/>
</dbReference>
<keyword evidence="7 14" id="KW-0418">Kinase</keyword>
<dbReference type="InterPro" id="IPR036097">
    <property type="entry name" value="HisK_dim/P_sf"/>
</dbReference>